<keyword evidence="3" id="KW-0472">Membrane</keyword>
<comment type="subcellular location">
    <subcellularLocation>
        <location evidence="1">Cell envelope</location>
    </subcellularLocation>
</comment>
<dbReference type="AlphaFoldDB" id="A0A0S3K8C7"/>
<evidence type="ECO:0000313" key="5">
    <source>
        <dbReference type="EMBL" id="ALS00487.1"/>
    </source>
</evidence>
<dbReference type="Proteomes" id="UP000183039">
    <property type="component" value="Unassembled WGS sequence"/>
</dbReference>
<evidence type="ECO:0000259" key="4">
    <source>
        <dbReference type="Pfam" id="PF25990"/>
    </source>
</evidence>
<accession>A0A0S3K8C7</accession>
<keyword evidence="3" id="KW-1133">Transmembrane helix</keyword>
<reference evidence="5 7" key="2">
    <citation type="submission" date="2015-12" db="EMBL/GenBank/DDBJ databases">
        <authorList>
            <person name="Lauer A."/>
            <person name="Humrighouse B."/>
            <person name="Loparev V."/>
            <person name="Shewmaker P.L."/>
            <person name="Whitney A.M."/>
            <person name="McLaughlin R.W."/>
        </authorList>
    </citation>
    <scope>NUCLEOTIDE SEQUENCE [LARGE SCALE GENOMIC DNA]</scope>
    <source>
        <strain evidence="5 7">LMG 23085</strain>
    </source>
</reference>
<evidence type="ECO:0000313" key="8">
    <source>
        <dbReference type="Proteomes" id="UP000183039"/>
    </source>
</evidence>
<dbReference type="Pfam" id="PF25990">
    <property type="entry name" value="Beta-barrel_YknX"/>
    <property type="match status" value="1"/>
</dbReference>
<evidence type="ECO:0000256" key="1">
    <source>
        <dbReference type="ARBA" id="ARBA00004196"/>
    </source>
</evidence>
<dbReference type="InterPro" id="IPR050465">
    <property type="entry name" value="UPF0194_transport"/>
</dbReference>
<organism evidence="6 8">
    <name type="scientific">Enterococcus silesiacus</name>
    <dbReference type="NCBI Taxonomy" id="332949"/>
    <lineage>
        <taxon>Bacteria</taxon>
        <taxon>Bacillati</taxon>
        <taxon>Bacillota</taxon>
        <taxon>Bacilli</taxon>
        <taxon>Lactobacillales</taxon>
        <taxon>Enterococcaceae</taxon>
        <taxon>Enterococcus</taxon>
    </lineage>
</organism>
<dbReference type="EMBL" id="CP013614">
    <property type="protein sequence ID" value="ALS00487.1"/>
    <property type="molecule type" value="Genomic_DNA"/>
</dbReference>
<evidence type="ECO:0000256" key="3">
    <source>
        <dbReference type="SAM" id="Phobius"/>
    </source>
</evidence>
<dbReference type="GO" id="GO:0030313">
    <property type="term" value="C:cell envelope"/>
    <property type="evidence" value="ECO:0007669"/>
    <property type="project" value="UniProtKB-SubCell"/>
</dbReference>
<protein>
    <recommendedName>
        <fullName evidence="4">YknX-like beta-barrel domain-containing protein</fullName>
    </recommendedName>
</protein>
<dbReference type="Proteomes" id="UP000065511">
    <property type="component" value="Chromosome"/>
</dbReference>
<keyword evidence="2" id="KW-0175">Coiled coil</keyword>
<dbReference type="Gene3D" id="2.40.420.20">
    <property type="match status" value="1"/>
</dbReference>
<dbReference type="PANTHER" id="PTHR32347:SF14">
    <property type="entry name" value="EFFLUX SYSTEM COMPONENT YKNX-RELATED"/>
    <property type="match status" value="1"/>
</dbReference>
<evidence type="ECO:0000313" key="7">
    <source>
        <dbReference type="Proteomes" id="UP000065511"/>
    </source>
</evidence>
<dbReference type="RefSeq" id="WP_071878213.1">
    <property type="nucleotide sequence ID" value="NZ_JXLC01000016.1"/>
</dbReference>
<feature type="transmembrane region" description="Helical" evidence="3">
    <location>
        <begin position="5"/>
        <end position="22"/>
    </location>
</feature>
<gene>
    <name evidence="5" type="ORF">ATZ33_03600</name>
    <name evidence="6" type="ORF">RV15_GL000906</name>
</gene>
<feature type="domain" description="YknX-like beta-barrel" evidence="4">
    <location>
        <begin position="128"/>
        <end position="207"/>
    </location>
</feature>
<name>A0A0S3K8C7_9ENTE</name>
<dbReference type="PANTHER" id="PTHR32347">
    <property type="entry name" value="EFFLUX SYSTEM COMPONENT YKNX-RELATED"/>
    <property type="match status" value="1"/>
</dbReference>
<evidence type="ECO:0000256" key="2">
    <source>
        <dbReference type="ARBA" id="ARBA00023054"/>
    </source>
</evidence>
<proteinExistence type="predicted"/>
<reference evidence="6 8" key="1">
    <citation type="submission" date="2014-12" db="EMBL/GenBank/DDBJ databases">
        <title>Draft genome sequences of 29 type strains of Enterococci.</title>
        <authorList>
            <person name="Zhong Z."/>
            <person name="Sun Z."/>
            <person name="Liu W."/>
            <person name="Zhang W."/>
            <person name="Zhang H."/>
        </authorList>
    </citation>
    <scope>NUCLEOTIDE SEQUENCE [LARGE SCALE GENOMIC DNA]</scope>
    <source>
        <strain evidence="6 8">DSM 22801</strain>
    </source>
</reference>
<dbReference type="OrthoDB" id="2190825at2"/>
<dbReference type="InterPro" id="IPR058636">
    <property type="entry name" value="Beta-barrel_YknX"/>
</dbReference>
<keyword evidence="3" id="KW-0812">Transmembrane</keyword>
<keyword evidence="7" id="KW-1185">Reference proteome</keyword>
<dbReference type="EMBL" id="JXLC01000016">
    <property type="protein sequence ID" value="OJG91276.1"/>
    <property type="molecule type" value="Genomic_DNA"/>
</dbReference>
<sequence length="280" mass="30910">MKKKLLIGAGAIIVLGVGFFIYQNSQPKETETAKSVNLYEVEKQTPLHLKGQVQAKLTQSVLLSTDKGPVKTIHYNLGDHVVKDAVLVTYEWGEKIKAERDSIIATLNPDAKNDPSKPLMVLKSIENEIRGTVTEYDKEKLSKDMDVTIDYVNQNKSVPGKITEIAEINTVPEANSASASTSSTSIVNYDFTAQPNENIPLGYSVEILIPRNEIHLPTKSVQEKDGKFYAYLVKDNKAEQKEVTVKEAEGFYILESGVDEGIKIIKNVKGITKGTEVAVQ</sequence>
<dbReference type="KEGG" id="ess:ATZ33_03600"/>
<evidence type="ECO:0000313" key="6">
    <source>
        <dbReference type="EMBL" id="OJG91276.1"/>
    </source>
</evidence>